<evidence type="ECO:0000256" key="1">
    <source>
        <dbReference type="ARBA" id="ARBA00001974"/>
    </source>
</evidence>
<reference evidence="6 7" key="1">
    <citation type="submission" date="2013-12" db="EMBL/GenBank/DDBJ databases">
        <title>Draft genome of the parsitic nematode Ancylostoma duodenale.</title>
        <authorList>
            <person name="Mitreva M."/>
        </authorList>
    </citation>
    <scope>NUCLEOTIDE SEQUENCE [LARGE SCALE GENOMIC DNA]</scope>
    <source>
        <strain evidence="6 7">Zhejiang</strain>
    </source>
</reference>
<dbReference type="InterPro" id="IPR044920">
    <property type="entry name" value="MnmG_C_subdom_sf"/>
</dbReference>
<evidence type="ECO:0000256" key="4">
    <source>
        <dbReference type="ARBA" id="ARBA00022827"/>
    </source>
</evidence>
<dbReference type="GO" id="GO:0005739">
    <property type="term" value="C:mitochondrion"/>
    <property type="evidence" value="ECO:0007669"/>
    <property type="project" value="GOC"/>
</dbReference>
<dbReference type="GO" id="GO:0005829">
    <property type="term" value="C:cytosol"/>
    <property type="evidence" value="ECO:0007669"/>
    <property type="project" value="TreeGrafter"/>
</dbReference>
<organism evidence="6 7">
    <name type="scientific">Ancylostoma duodenale</name>
    <dbReference type="NCBI Taxonomy" id="51022"/>
    <lineage>
        <taxon>Eukaryota</taxon>
        <taxon>Metazoa</taxon>
        <taxon>Ecdysozoa</taxon>
        <taxon>Nematoda</taxon>
        <taxon>Chromadorea</taxon>
        <taxon>Rhabditida</taxon>
        <taxon>Rhabditina</taxon>
        <taxon>Rhabditomorpha</taxon>
        <taxon>Strongyloidea</taxon>
        <taxon>Ancylostomatidae</taxon>
        <taxon>Ancylostomatinae</taxon>
        <taxon>Ancylostoma</taxon>
    </lineage>
</organism>
<dbReference type="AlphaFoldDB" id="A0A0C2GID5"/>
<sequence>LSAYDMIYRHNVPLSHLMAAFPERLANCVSGDQARLEKRLKVEASYEGARDRMKVKMDEIDRESSSLIPENIDYGSLKGLSIECREKLDRARPLNLAAASRIPGVKPDAIITLLRYLKRQNVVSQST</sequence>
<dbReference type="PANTHER" id="PTHR11806">
    <property type="entry name" value="GLUCOSE INHIBITED DIVISION PROTEIN A"/>
    <property type="match status" value="1"/>
</dbReference>
<comment type="similarity">
    <text evidence="2">Belongs to the MnmG family.</text>
</comment>
<dbReference type="FunFam" id="1.10.150.570:FF:000001">
    <property type="entry name" value="tRNA uridine 5-carboxymethylaminomethyl modification enzyme MnmG"/>
    <property type="match status" value="1"/>
</dbReference>
<feature type="non-terminal residue" evidence="6">
    <location>
        <position position="1"/>
    </location>
</feature>
<dbReference type="GO" id="GO:0050660">
    <property type="term" value="F:flavin adenine dinucleotide binding"/>
    <property type="evidence" value="ECO:0007669"/>
    <property type="project" value="InterPro"/>
</dbReference>
<name>A0A0C2GID5_9BILA</name>
<dbReference type="GO" id="GO:0070899">
    <property type="term" value="P:mitochondrial tRNA wobble uridine modification"/>
    <property type="evidence" value="ECO:0007669"/>
    <property type="project" value="UniProtKB-ARBA"/>
</dbReference>
<evidence type="ECO:0000313" key="7">
    <source>
        <dbReference type="Proteomes" id="UP000054047"/>
    </source>
</evidence>
<dbReference type="OrthoDB" id="3329at2759"/>
<evidence type="ECO:0000256" key="3">
    <source>
        <dbReference type="ARBA" id="ARBA00022630"/>
    </source>
</evidence>
<dbReference type="InterPro" id="IPR026904">
    <property type="entry name" value="MnmG_C"/>
</dbReference>
<proteinExistence type="inferred from homology"/>
<dbReference type="SMART" id="SM01228">
    <property type="entry name" value="GIDA_assoc_3"/>
    <property type="match status" value="1"/>
</dbReference>
<dbReference type="GO" id="GO:0030488">
    <property type="term" value="P:tRNA methylation"/>
    <property type="evidence" value="ECO:0007669"/>
    <property type="project" value="TreeGrafter"/>
</dbReference>
<evidence type="ECO:0000313" key="6">
    <source>
        <dbReference type="EMBL" id="KIH58664.1"/>
    </source>
</evidence>
<keyword evidence="3" id="KW-0285">Flavoprotein</keyword>
<dbReference type="InterPro" id="IPR002218">
    <property type="entry name" value="MnmG-rel"/>
</dbReference>
<evidence type="ECO:0000256" key="2">
    <source>
        <dbReference type="ARBA" id="ARBA00007653"/>
    </source>
</evidence>
<dbReference type="Pfam" id="PF13932">
    <property type="entry name" value="SAM_GIDA_C"/>
    <property type="match status" value="1"/>
</dbReference>
<comment type="cofactor">
    <cofactor evidence="1">
        <name>FAD</name>
        <dbReference type="ChEBI" id="CHEBI:57692"/>
    </cofactor>
</comment>
<accession>A0A0C2GID5</accession>
<keyword evidence="4" id="KW-0274">FAD</keyword>
<evidence type="ECO:0000259" key="5">
    <source>
        <dbReference type="SMART" id="SM01228"/>
    </source>
</evidence>
<dbReference type="PANTHER" id="PTHR11806:SF0">
    <property type="entry name" value="PROTEIN MTO1 HOMOLOG, MITOCHONDRIAL"/>
    <property type="match status" value="1"/>
</dbReference>
<dbReference type="EMBL" id="KN732845">
    <property type="protein sequence ID" value="KIH58664.1"/>
    <property type="molecule type" value="Genomic_DNA"/>
</dbReference>
<feature type="domain" description="tRNA uridine 5-carboxymethylaminomethyl modification enzyme C-terminal subdomain" evidence="5">
    <location>
        <begin position="44"/>
        <end position="115"/>
    </location>
</feature>
<dbReference type="InterPro" id="IPR047001">
    <property type="entry name" value="MnmG_C_subdom"/>
</dbReference>
<gene>
    <name evidence="6" type="ORF">ANCDUO_11124</name>
</gene>
<keyword evidence="7" id="KW-1185">Reference proteome</keyword>
<protein>
    <recommendedName>
        <fullName evidence="5">tRNA uridine 5-carboxymethylaminomethyl modification enzyme C-terminal subdomain domain-containing protein</fullName>
    </recommendedName>
</protein>
<dbReference type="Gene3D" id="1.10.150.570">
    <property type="entry name" value="GidA associated domain, C-terminal subdomain"/>
    <property type="match status" value="1"/>
</dbReference>
<dbReference type="Proteomes" id="UP000054047">
    <property type="component" value="Unassembled WGS sequence"/>
</dbReference>